<protein>
    <recommendedName>
        <fullName evidence="8">Major facilitator superfamily (MFS) profile domain-containing protein</fullName>
    </recommendedName>
</protein>
<keyword evidence="4" id="KW-0769">Symport</keyword>
<dbReference type="InterPro" id="IPR011701">
    <property type="entry name" value="MFS"/>
</dbReference>
<gene>
    <name evidence="9" type="ORF">FSP39_022213</name>
</gene>
<feature type="transmembrane region" description="Helical" evidence="7">
    <location>
        <begin position="20"/>
        <end position="39"/>
    </location>
</feature>
<keyword evidence="10" id="KW-1185">Reference proteome</keyword>
<feature type="transmembrane region" description="Helical" evidence="7">
    <location>
        <begin position="273"/>
        <end position="292"/>
    </location>
</feature>
<dbReference type="Gene3D" id="1.20.1250.20">
    <property type="entry name" value="MFS general substrate transporter like domains"/>
    <property type="match status" value="2"/>
</dbReference>
<dbReference type="InterPro" id="IPR050382">
    <property type="entry name" value="MFS_Na/Anion_cotransporter"/>
</dbReference>
<dbReference type="GO" id="GO:0015293">
    <property type="term" value="F:symporter activity"/>
    <property type="evidence" value="ECO:0007669"/>
    <property type="project" value="UniProtKB-KW"/>
</dbReference>
<evidence type="ECO:0000256" key="2">
    <source>
        <dbReference type="ARBA" id="ARBA00022448"/>
    </source>
</evidence>
<dbReference type="InterPro" id="IPR036259">
    <property type="entry name" value="MFS_trans_sf"/>
</dbReference>
<keyword evidence="2" id="KW-0813">Transport</keyword>
<evidence type="ECO:0000313" key="9">
    <source>
        <dbReference type="EMBL" id="KAK3098701.1"/>
    </source>
</evidence>
<comment type="caution">
    <text evidence="9">The sequence shown here is derived from an EMBL/GenBank/DDBJ whole genome shotgun (WGS) entry which is preliminary data.</text>
</comment>
<keyword evidence="5 7" id="KW-1133">Transmembrane helix</keyword>
<evidence type="ECO:0000256" key="1">
    <source>
        <dbReference type="ARBA" id="ARBA00004141"/>
    </source>
</evidence>
<feature type="transmembrane region" description="Helical" evidence="7">
    <location>
        <begin position="79"/>
        <end position="99"/>
    </location>
</feature>
<comment type="subcellular location">
    <subcellularLocation>
        <location evidence="1">Membrane</location>
        <topology evidence="1">Multi-pass membrane protein</topology>
    </subcellularLocation>
</comment>
<dbReference type="GO" id="GO:0016020">
    <property type="term" value="C:membrane"/>
    <property type="evidence" value="ECO:0007669"/>
    <property type="project" value="UniProtKB-SubCell"/>
</dbReference>
<dbReference type="EMBL" id="VSWD01000007">
    <property type="protein sequence ID" value="KAK3098701.1"/>
    <property type="molecule type" value="Genomic_DNA"/>
</dbReference>
<evidence type="ECO:0000259" key="8">
    <source>
        <dbReference type="PROSITE" id="PS50850"/>
    </source>
</evidence>
<dbReference type="AlphaFoldDB" id="A0AA89C498"/>
<feature type="transmembrane region" description="Helical" evidence="7">
    <location>
        <begin position="203"/>
        <end position="228"/>
    </location>
</feature>
<feature type="transmembrane region" description="Helical" evidence="7">
    <location>
        <begin position="111"/>
        <end position="129"/>
    </location>
</feature>
<evidence type="ECO:0000313" key="10">
    <source>
        <dbReference type="Proteomes" id="UP001186944"/>
    </source>
</evidence>
<evidence type="ECO:0000256" key="6">
    <source>
        <dbReference type="ARBA" id="ARBA00023136"/>
    </source>
</evidence>
<keyword evidence="3 7" id="KW-0812">Transmembrane</keyword>
<dbReference type="InterPro" id="IPR020846">
    <property type="entry name" value="MFS_dom"/>
</dbReference>
<sequence length="399" mass="43098">MSTQLPAGCLAVIVSPSKIFGLSIMSSSLLFMSLALLIPQGEMYVFVIRTLQGMIEGFNYPALNKVLSAWSPQDERTRIVTTVYAGSYLSPALAMFVSGATTCYVSWHSALFLYGGSGILVSLVWLIFVKDSPYIHPSITDSELQLYPINAMSTSSSKSFLSIPWCSILRSLPVSAIAVGSFCRSWVFAMILTEVPQYFADAYGLNVSTIGFIAAFPPVAMTAVTLLGGTTVDKLIQKEYVSVTIGRKLSQALGFGVEAICIMSLGFVNDYRLALIILSFGEGVSGLAISGFKVNQLDLAPRYVSIITGLTRLSSVGSSLSTAVAGALREKDIESWQRIFLIAGSLHIFGVIYYVIFASGNIQSWANEEKTIAETSSQLNLAATDENDRNYGTNGETKR</sequence>
<feature type="transmembrane region" description="Helical" evidence="7">
    <location>
        <begin position="339"/>
        <end position="357"/>
    </location>
</feature>
<keyword evidence="6 7" id="KW-0472">Membrane</keyword>
<evidence type="ECO:0000256" key="7">
    <source>
        <dbReference type="SAM" id="Phobius"/>
    </source>
</evidence>
<dbReference type="FunFam" id="1.20.1250.20:FF:000003">
    <property type="entry name" value="Solute carrier family 17 member 3"/>
    <property type="match status" value="1"/>
</dbReference>
<accession>A0AA89C498</accession>
<dbReference type="PROSITE" id="PS50850">
    <property type="entry name" value="MFS"/>
    <property type="match status" value="1"/>
</dbReference>
<evidence type="ECO:0000256" key="3">
    <source>
        <dbReference type="ARBA" id="ARBA00022692"/>
    </source>
</evidence>
<dbReference type="PANTHER" id="PTHR11662:SF399">
    <property type="entry name" value="FI19708P1-RELATED"/>
    <property type="match status" value="1"/>
</dbReference>
<dbReference type="Pfam" id="PF07690">
    <property type="entry name" value="MFS_1"/>
    <property type="match status" value="1"/>
</dbReference>
<dbReference type="PANTHER" id="PTHR11662">
    <property type="entry name" value="SOLUTE CARRIER FAMILY 17"/>
    <property type="match status" value="1"/>
</dbReference>
<name>A0AA89C498_PINIB</name>
<proteinExistence type="predicted"/>
<dbReference type="Proteomes" id="UP001186944">
    <property type="component" value="Unassembled WGS sequence"/>
</dbReference>
<feature type="domain" description="Major facilitator superfamily (MFS) profile" evidence="8">
    <location>
        <begin position="1"/>
        <end position="362"/>
    </location>
</feature>
<feature type="transmembrane region" description="Helical" evidence="7">
    <location>
        <begin position="249"/>
        <end position="267"/>
    </location>
</feature>
<reference evidence="9" key="1">
    <citation type="submission" date="2019-08" db="EMBL/GenBank/DDBJ databases">
        <title>The improved chromosome-level genome for the pearl oyster Pinctada fucata martensii using PacBio sequencing and Hi-C.</title>
        <authorList>
            <person name="Zheng Z."/>
        </authorList>
    </citation>
    <scope>NUCLEOTIDE SEQUENCE</scope>
    <source>
        <strain evidence="9">ZZ-2019</strain>
        <tissue evidence="9">Adductor muscle</tissue>
    </source>
</reference>
<evidence type="ECO:0000256" key="4">
    <source>
        <dbReference type="ARBA" id="ARBA00022847"/>
    </source>
</evidence>
<dbReference type="SUPFAM" id="SSF103473">
    <property type="entry name" value="MFS general substrate transporter"/>
    <property type="match status" value="1"/>
</dbReference>
<evidence type="ECO:0000256" key="5">
    <source>
        <dbReference type="ARBA" id="ARBA00022989"/>
    </source>
</evidence>
<organism evidence="9 10">
    <name type="scientific">Pinctada imbricata</name>
    <name type="common">Atlantic pearl-oyster</name>
    <name type="synonym">Pinctada martensii</name>
    <dbReference type="NCBI Taxonomy" id="66713"/>
    <lineage>
        <taxon>Eukaryota</taxon>
        <taxon>Metazoa</taxon>
        <taxon>Spiralia</taxon>
        <taxon>Lophotrochozoa</taxon>
        <taxon>Mollusca</taxon>
        <taxon>Bivalvia</taxon>
        <taxon>Autobranchia</taxon>
        <taxon>Pteriomorphia</taxon>
        <taxon>Pterioida</taxon>
        <taxon>Pterioidea</taxon>
        <taxon>Pteriidae</taxon>
        <taxon>Pinctada</taxon>
    </lineage>
</organism>